<dbReference type="PROSITE" id="PS51898">
    <property type="entry name" value="TYR_RECOMBINASE"/>
    <property type="match status" value="1"/>
</dbReference>
<evidence type="ECO:0000256" key="2">
    <source>
        <dbReference type="ARBA" id="ARBA00023125"/>
    </source>
</evidence>
<evidence type="ECO:0000259" key="5">
    <source>
        <dbReference type="PROSITE" id="PS51898"/>
    </source>
</evidence>
<dbReference type="InterPro" id="IPR013762">
    <property type="entry name" value="Integrase-like_cat_sf"/>
</dbReference>
<dbReference type="Gene3D" id="1.10.443.10">
    <property type="entry name" value="Intergrase catalytic core"/>
    <property type="match status" value="1"/>
</dbReference>
<keyword evidence="4" id="KW-0175">Coiled coil</keyword>
<dbReference type="EMBL" id="JAEMWV010000009">
    <property type="protein sequence ID" value="MBN8253256.1"/>
    <property type="molecule type" value="Genomic_DNA"/>
</dbReference>
<gene>
    <name evidence="6" type="ORF">JF537_16915</name>
</gene>
<dbReference type="GO" id="GO:0003677">
    <property type="term" value="F:DNA binding"/>
    <property type="evidence" value="ECO:0007669"/>
    <property type="project" value="UniProtKB-KW"/>
</dbReference>
<dbReference type="GO" id="GO:0006310">
    <property type="term" value="P:DNA recombination"/>
    <property type="evidence" value="ECO:0007669"/>
    <property type="project" value="UniProtKB-KW"/>
</dbReference>
<evidence type="ECO:0000256" key="3">
    <source>
        <dbReference type="ARBA" id="ARBA00023172"/>
    </source>
</evidence>
<keyword evidence="3" id="KW-0233">DNA recombination</keyword>
<dbReference type="Proteomes" id="UP000664578">
    <property type="component" value="Unassembled WGS sequence"/>
</dbReference>
<protein>
    <submittedName>
        <fullName evidence="6">Tyrosine-type recombinase/integrase</fullName>
    </submittedName>
</protein>
<comment type="caution">
    <text evidence="6">The sequence shown here is derived from an EMBL/GenBank/DDBJ whole genome shotgun (WGS) entry which is preliminary data.</text>
</comment>
<dbReference type="PANTHER" id="PTHR30349:SF41">
    <property type="entry name" value="INTEGRASE_RECOMBINASE PROTEIN MJ0367-RELATED"/>
    <property type="match status" value="1"/>
</dbReference>
<evidence type="ECO:0000313" key="7">
    <source>
        <dbReference type="Proteomes" id="UP000664578"/>
    </source>
</evidence>
<dbReference type="PANTHER" id="PTHR30349">
    <property type="entry name" value="PHAGE INTEGRASE-RELATED"/>
    <property type="match status" value="1"/>
</dbReference>
<evidence type="ECO:0000313" key="6">
    <source>
        <dbReference type="EMBL" id="MBN8253256.1"/>
    </source>
</evidence>
<keyword evidence="2" id="KW-0238">DNA-binding</keyword>
<dbReference type="InterPro" id="IPR050090">
    <property type="entry name" value="Tyrosine_recombinase_XerCD"/>
</dbReference>
<proteinExistence type="inferred from homology"/>
<dbReference type="GO" id="GO:0015074">
    <property type="term" value="P:DNA integration"/>
    <property type="evidence" value="ECO:0007669"/>
    <property type="project" value="InterPro"/>
</dbReference>
<evidence type="ECO:0000256" key="1">
    <source>
        <dbReference type="ARBA" id="ARBA00008857"/>
    </source>
</evidence>
<dbReference type="AlphaFoldDB" id="A0A8I1MI28"/>
<accession>A0A8I1MI28</accession>
<feature type="domain" description="Tyr recombinase" evidence="5">
    <location>
        <begin position="325"/>
        <end position="521"/>
    </location>
</feature>
<dbReference type="SUPFAM" id="SSF56349">
    <property type="entry name" value="DNA breaking-rejoining enzymes"/>
    <property type="match status" value="1"/>
</dbReference>
<reference evidence="6" key="1">
    <citation type="submission" date="2020-12" db="EMBL/GenBank/DDBJ databases">
        <title>PHA producing bacteria isolated from mangrove.</title>
        <authorList>
            <person name="Zheng W."/>
            <person name="Yu S."/>
            <person name="Huang Y."/>
        </authorList>
    </citation>
    <scope>NUCLEOTIDE SEQUENCE</scope>
    <source>
        <strain evidence="6">GN22-4</strain>
    </source>
</reference>
<feature type="coiled-coil region" evidence="4">
    <location>
        <begin position="604"/>
        <end position="650"/>
    </location>
</feature>
<dbReference type="InterPro" id="IPR002104">
    <property type="entry name" value="Integrase_catalytic"/>
</dbReference>
<evidence type="ECO:0000256" key="4">
    <source>
        <dbReference type="SAM" id="Coils"/>
    </source>
</evidence>
<dbReference type="RefSeq" id="WP_206782968.1">
    <property type="nucleotide sequence ID" value="NZ_JAEMWV010000009.1"/>
</dbReference>
<dbReference type="InterPro" id="IPR011010">
    <property type="entry name" value="DNA_brk_join_enz"/>
</dbReference>
<dbReference type="Pfam" id="PF00589">
    <property type="entry name" value="Phage_integrase"/>
    <property type="match status" value="1"/>
</dbReference>
<organism evidence="6 7">
    <name type="scientific">Priestia flexa</name>
    <dbReference type="NCBI Taxonomy" id="86664"/>
    <lineage>
        <taxon>Bacteria</taxon>
        <taxon>Bacillati</taxon>
        <taxon>Bacillota</taxon>
        <taxon>Bacilli</taxon>
        <taxon>Bacillales</taxon>
        <taxon>Bacillaceae</taxon>
        <taxon>Priestia</taxon>
    </lineage>
</organism>
<name>A0A8I1MI28_9BACI</name>
<sequence>MNLESYNTRDIISDFFNQNPWYKSDVWYGNELEVAKESRRPLNSSRNKINYSFSKNSYIKNEIKYYFGKSLNDSLYSVITIFEGKAHHLKRMLKFIDEYYPHRKTILEIPKEELMIEYTKFLVKNGIKVKSIKKNNGTAVTPPISLMSTFYDYIYNAFDLTPECDKDIWDGTKLPVEIDYTNTSTKKLKFTKVNQNHRQLVKKYLRIRVVELKNLTFSIGFRYIHELSIFLNFLNDNYPGLFIKDIERKHIVAYLKIIKNKMILDKTQRKKIKATNVYISSNLSIIRKFLVDLKVLDWKEAPTQHIEALFLPNDNPRRTKSESFDNPKYIPDYIWDQVVDNIHLIEDRYVPIILIMEGSGFRGSDVLGLKINCLEKDNKGDYWLVGDQRKVNYKNHKVPISEELAKVVMSQQEVCKQNSTPKNNPEGFLFVSYRGPRRGKPQTTSNLSRVLREFAEKANVKDVNGEIYRFKNHAFRHRYGVTLINNGMNIVHVQRLMAHASPEMTLAYARIHDQTLKEAYFKAKSKGGVSFNMDGALVKTNIDEQAIANDLELEWIRHNYDSIRMDHGMCIKSTKMKCDYAEKVIEPPCIANNCRSFHVDTSFADYYKSQIIALEKDIQIYEENGHTRSLEFANKKLQNYRRILNEISNNGSISGMPKERREYIGEERENSVQ</sequence>
<comment type="similarity">
    <text evidence="1">Belongs to the 'phage' integrase family.</text>
</comment>